<feature type="domain" description="DUF4817" evidence="1">
    <location>
        <begin position="100"/>
        <end position="151"/>
    </location>
</feature>
<comment type="caution">
    <text evidence="2">The sequence shown here is derived from an EMBL/GenBank/DDBJ whole genome shotgun (WGS) entry which is preliminary data.</text>
</comment>
<dbReference type="Proteomes" id="UP000499080">
    <property type="component" value="Unassembled WGS sequence"/>
</dbReference>
<dbReference type="InterPro" id="IPR032135">
    <property type="entry name" value="DUF4817"/>
</dbReference>
<name>A0A4Y2LYR8_ARAVE</name>
<dbReference type="EMBL" id="BGPR01006547">
    <property type="protein sequence ID" value="GBN19958.1"/>
    <property type="molecule type" value="Genomic_DNA"/>
</dbReference>
<evidence type="ECO:0000313" key="3">
    <source>
        <dbReference type="Proteomes" id="UP000499080"/>
    </source>
</evidence>
<dbReference type="AlphaFoldDB" id="A0A4Y2LYR8"/>
<dbReference type="Pfam" id="PF16087">
    <property type="entry name" value="DUF4817"/>
    <property type="match status" value="1"/>
</dbReference>
<dbReference type="PANTHER" id="PTHR47326">
    <property type="entry name" value="TRANSPOSABLE ELEMENT TC3 TRANSPOSASE-LIKE PROTEIN"/>
    <property type="match status" value="1"/>
</dbReference>
<sequence length="205" mass="23942">MQIYSIQKRNATYKHLTSSRSSNSLNLKVICYPRVLLFSLIGRQLQPSTLQILEDELKKLKAQGAFEKSSAIPYDKIKFFDCNCLRGNKINLSMVAFSDEGRFEIIMIYAECKRNAELAAEEYKRHFLNSRHTFRKFIYRMVLRLQTTGSLHPQGRSERSRHYTSNIESDILAYFARYPHSSIQTVSLELNIPKMTVGRTLKRYN</sequence>
<keyword evidence="3" id="KW-1185">Reference proteome</keyword>
<reference evidence="2 3" key="1">
    <citation type="journal article" date="2019" name="Sci. Rep.">
        <title>Orb-weaving spider Araneus ventricosus genome elucidates the spidroin gene catalogue.</title>
        <authorList>
            <person name="Kono N."/>
            <person name="Nakamura H."/>
            <person name="Ohtoshi R."/>
            <person name="Moran D.A.P."/>
            <person name="Shinohara A."/>
            <person name="Yoshida Y."/>
            <person name="Fujiwara M."/>
            <person name="Mori M."/>
            <person name="Tomita M."/>
            <person name="Arakawa K."/>
        </authorList>
    </citation>
    <scope>NUCLEOTIDE SEQUENCE [LARGE SCALE GENOMIC DNA]</scope>
</reference>
<proteinExistence type="predicted"/>
<evidence type="ECO:0000313" key="2">
    <source>
        <dbReference type="EMBL" id="GBN19958.1"/>
    </source>
</evidence>
<organism evidence="2 3">
    <name type="scientific">Araneus ventricosus</name>
    <name type="common">Orbweaver spider</name>
    <name type="synonym">Epeira ventricosa</name>
    <dbReference type="NCBI Taxonomy" id="182803"/>
    <lineage>
        <taxon>Eukaryota</taxon>
        <taxon>Metazoa</taxon>
        <taxon>Ecdysozoa</taxon>
        <taxon>Arthropoda</taxon>
        <taxon>Chelicerata</taxon>
        <taxon>Arachnida</taxon>
        <taxon>Araneae</taxon>
        <taxon>Araneomorphae</taxon>
        <taxon>Entelegynae</taxon>
        <taxon>Araneoidea</taxon>
        <taxon>Araneidae</taxon>
        <taxon>Araneus</taxon>
    </lineage>
</organism>
<protein>
    <recommendedName>
        <fullName evidence="1">DUF4817 domain-containing protein</fullName>
    </recommendedName>
</protein>
<gene>
    <name evidence="2" type="ORF">AVEN_205414_1</name>
</gene>
<accession>A0A4Y2LYR8</accession>
<dbReference type="PANTHER" id="PTHR47326:SF1">
    <property type="entry name" value="HTH PSQ-TYPE DOMAIN-CONTAINING PROTEIN"/>
    <property type="match status" value="1"/>
</dbReference>
<evidence type="ECO:0000259" key="1">
    <source>
        <dbReference type="Pfam" id="PF16087"/>
    </source>
</evidence>